<dbReference type="SUPFAM" id="SSF50978">
    <property type="entry name" value="WD40 repeat-like"/>
    <property type="match status" value="1"/>
</dbReference>
<keyword evidence="3" id="KW-1185">Reference proteome</keyword>
<comment type="caution">
    <text evidence="2">The sequence shown here is derived from an EMBL/GenBank/DDBJ whole genome shotgun (WGS) entry which is preliminary data.</text>
</comment>
<dbReference type="InterPro" id="IPR024977">
    <property type="entry name" value="Apc4-like_WD40_dom"/>
</dbReference>
<dbReference type="Pfam" id="PF12894">
    <property type="entry name" value="ANAPC4_WD40"/>
    <property type="match status" value="1"/>
</dbReference>
<dbReference type="Proteomes" id="UP001208570">
    <property type="component" value="Unassembled WGS sequence"/>
</dbReference>
<name>A0AAD9MS79_9ANNE</name>
<dbReference type="InterPro" id="IPR036322">
    <property type="entry name" value="WD40_repeat_dom_sf"/>
</dbReference>
<evidence type="ECO:0000259" key="1">
    <source>
        <dbReference type="Pfam" id="PF12894"/>
    </source>
</evidence>
<dbReference type="AlphaFoldDB" id="A0AAD9MS79"/>
<sequence>MRVTGGNGSKASFSTRAFLQYGCSLTPGPVCSMLNIYRFILELMFGRATHTAGCLLVRLSNTSLMLHRVCLQYSYDGDILDVGYDDGAVKLVAAMGGRLKQELPRHRLAATCLHFCPQNHQLAYTTSCGDQVTANDLPNNILHDIAREPTNEIHCLDFNMEGNRLATAGGNYIVRIYDTGTNMHLHSYSEYKYESLEYTEEAAHIHGVYTLKYHPQNNNIFVTGGWDNHLKICNSRRKNDVIKTIHGTHEYGDRLDLKGDTDLTG</sequence>
<dbReference type="PANTHER" id="PTHR47822">
    <property type="entry name" value="CARBOHYDRATE BINDING DOMAIN CONTAINING PROTEIN"/>
    <property type="match status" value="1"/>
</dbReference>
<proteinExistence type="predicted"/>
<dbReference type="InterPro" id="IPR015943">
    <property type="entry name" value="WD40/YVTN_repeat-like_dom_sf"/>
</dbReference>
<reference evidence="2" key="1">
    <citation type="journal article" date="2023" name="Mol. Biol. Evol.">
        <title>Third-Generation Sequencing Reveals the Adaptive Role of the Epigenome in Three Deep-Sea Polychaetes.</title>
        <authorList>
            <person name="Perez M."/>
            <person name="Aroh O."/>
            <person name="Sun Y."/>
            <person name="Lan Y."/>
            <person name="Juniper S.K."/>
            <person name="Young C.R."/>
            <person name="Angers B."/>
            <person name="Qian P.Y."/>
        </authorList>
    </citation>
    <scope>NUCLEOTIDE SEQUENCE</scope>
    <source>
        <strain evidence="2">P08H-3</strain>
    </source>
</reference>
<evidence type="ECO:0000313" key="3">
    <source>
        <dbReference type="Proteomes" id="UP001208570"/>
    </source>
</evidence>
<accession>A0AAD9MS79</accession>
<feature type="domain" description="Anaphase-promoting complex subunit 4-like WD40" evidence="1">
    <location>
        <begin position="114"/>
        <end position="191"/>
    </location>
</feature>
<protein>
    <recommendedName>
        <fullName evidence="1">Anaphase-promoting complex subunit 4-like WD40 domain-containing protein</fullName>
    </recommendedName>
</protein>
<evidence type="ECO:0000313" key="2">
    <source>
        <dbReference type="EMBL" id="KAK2141114.1"/>
    </source>
</evidence>
<dbReference type="EMBL" id="JAODUP010001158">
    <property type="protein sequence ID" value="KAK2141114.1"/>
    <property type="molecule type" value="Genomic_DNA"/>
</dbReference>
<dbReference type="Pfam" id="PF00400">
    <property type="entry name" value="WD40"/>
    <property type="match status" value="1"/>
</dbReference>
<dbReference type="InterPro" id="IPR001680">
    <property type="entry name" value="WD40_rpt"/>
</dbReference>
<dbReference type="SMART" id="SM00320">
    <property type="entry name" value="WD40"/>
    <property type="match status" value="3"/>
</dbReference>
<gene>
    <name evidence="2" type="ORF">LSH36_1158g00004</name>
</gene>
<dbReference type="PANTHER" id="PTHR47822:SF3">
    <property type="entry name" value="ANAPHASE-PROMOTING COMPLEX SUBUNIT 4-LIKE WD40 DOMAIN-CONTAINING PROTEIN"/>
    <property type="match status" value="1"/>
</dbReference>
<organism evidence="2 3">
    <name type="scientific">Paralvinella palmiformis</name>
    <dbReference type="NCBI Taxonomy" id="53620"/>
    <lineage>
        <taxon>Eukaryota</taxon>
        <taxon>Metazoa</taxon>
        <taxon>Spiralia</taxon>
        <taxon>Lophotrochozoa</taxon>
        <taxon>Annelida</taxon>
        <taxon>Polychaeta</taxon>
        <taxon>Sedentaria</taxon>
        <taxon>Canalipalpata</taxon>
        <taxon>Terebellida</taxon>
        <taxon>Terebelliformia</taxon>
        <taxon>Alvinellidae</taxon>
        <taxon>Paralvinella</taxon>
    </lineage>
</organism>
<dbReference type="Gene3D" id="2.130.10.10">
    <property type="entry name" value="YVTN repeat-like/Quinoprotein amine dehydrogenase"/>
    <property type="match status" value="1"/>
</dbReference>